<keyword evidence="3" id="KW-1185">Reference proteome</keyword>
<reference evidence="4" key="3">
    <citation type="submission" date="2025-04" db="UniProtKB">
        <authorList>
            <consortium name="RefSeq"/>
        </authorList>
    </citation>
    <scope>IDENTIFICATION</scope>
    <source>
        <strain evidence="4">CBS 304.34</strain>
    </source>
</reference>
<sequence>MPRKVCRIRRRAGEPLGLAIYPAETFMNLPREVREMIYEHLLIDSSPIIVYSEPPDPPDAAKRARTHSWSSKYPHLTLGLLHVNRTIAIESASLFYAHNTFKFGDLHHPTQPQHYGFPDHTGIEYWDAIYSFLYCIGPQNRARLRSIEADISRPPPVIKDTDGTVSSRIPGSWMRKVHSRDQHTRIYPPVYDATWPDFAYDDVSPAIDAVFRILGQQGLKLQLSLIMEYDRWPQLYYEEHYVSGWSEEVPDHVEAMRKRFTLLQNGEGERVEVLWKGGGEKGRFVRSTKSLVEGGWEIVDVQDIYGPPAEFTSRIRLTASVCFTLKRKAVTSM</sequence>
<dbReference type="Pfam" id="PF20150">
    <property type="entry name" value="2EXR"/>
    <property type="match status" value="1"/>
</dbReference>
<evidence type="ECO:0000313" key="2">
    <source>
        <dbReference type="EMBL" id="KAF2815999.1"/>
    </source>
</evidence>
<dbReference type="RefSeq" id="XP_033582963.1">
    <property type="nucleotide sequence ID" value="XM_033718798.1"/>
</dbReference>
<reference evidence="4" key="2">
    <citation type="submission" date="2020-04" db="EMBL/GenBank/DDBJ databases">
        <authorList>
            <consortium name="NCBI Genome Project"/>
        </authorList>
    </citation>
    <scope>NUCLEOTIDE SEQUENCE</scope>
    <source>
        <strain evidence="4">CBS 304.34</strain>
    </source>
</reference>
<dbReference type="PANTHER" id="PTHR42085:SF8">
    <property type="entry name" value="F-BOX DOMAIN-CONTAINING PROTEIN"/>
    <property type="match status" value="1"/>
</dbReference>
<gene>
    <name evidence="2 4" type="ORF">BDZ99DRAFT_457916</name>
</gene>
<dbReference type="GeneID" id="54459691"/>
<feature type="domain" description="2EXR" evidence="1">
    <location>
        <begin position="25"/>
        <end position="107"/>
    </location>
</feature>
<protein>
    <recommendedName>
        <fullName evidence="1">2EXR domain-containing protein</fullName>
    </recommendedName>
</protein>
<organism evidence="2">
    <name type="scientific">Mytilinidion resinicola</name>
    <dbReference type="NCBI Taxonomy" id="574789"/>
    <lineage>
        <taxon>Eukaryota</taxon>
        <taxon>Fungi</taxon>
        <taxon>Dikarya</taxon>
        <taxon>Ascomycota</taxon>
        <taxon>Pezizomycotina</taxon>
        <taxon>Dothideomycetes</taxon>
        <taxon>Pleosporomycetidae</taxon>
        <taxon>Mytilinidiales</taxon>
        <taxon>Mytilinidiaceae</taxon>
        <taxon>Mytilinidion</taxon>
    </lineage>
</organism>
<evidence type="ECO:0000313" key="3">
    <source>
        <dbReference type="Proteomes" id="UP000504636"/>
    </source>
</evidence>
<dbReference type="Proteomes" id="UP000504636">
    <property type="component" value="Unplaced"/>
</dbReference>
<dbReference type="OrthoDB" id="5272396at2759"/>
<dbReference type="PANTHER" id="PTHR42085">
    <property type="entry name" value="F-BOX DOMAIN-CONTAINING PROTEIN"/>
    <property type="match status" value="1"/>
</dbReference>
<name>A0A6A6Z5J1_9PEZI</name>
<evidence type="ECO:0000259" key="1">
    <source>
        <dbReference type="Pfam" id="PF20150"/>
    </source>
</evidence>
<dbReference type="EMBL" id="MU003693">
    <property type="protein sequence ID" value="KAF2815999.1"/>
    <property type="molecule type" value="Genomic_DNA"/>
</dbReference>
<proteinExistence type="predicted"/>
<dbReference type="InterPro" id="IPR038883">
    <property type="entry name" value="AN11006-like"/>
</dbReference>
<reference evidence="2 4" key="1">
    <citation type="journal article" date="2020" name="Stud. Mycol.">
        <title>101 Dothideomycetes genomes: a test case for predicting lifestyles and emergence of pathogens.</title>
        <authorList>
            <person name="Haridas S."/>
            <person name="Albert R."/>
            <person name="Binder M."/>
            <person name="Bloem J."/>
            <person name="Labutti K."/>
            <person name="Salamov A."/>
            <person name="Andreopoulos B."/>
            <person name="Baker S."/>
            <person name="Barry K."/>
            <person name="Bills G."/>
            <person name="Bluhm B."/>
            <person name="Cannon C."/>
            <person name="Castanera R."/>
            <person name="Culley D."/>
            <person name="Daum C."/>
            <person name="Ezra D."/>
            <person name="Gonzalez J."/>
            <person name="Henrissat B."/>
            <person name="Kuo A."/>
            <person name="Liang C."/>
            <person name="Lipzen A."/>
            <person name="Lutzoni F."/>
            <person name="Magnuson J."/>
            <person name="Mondo S."/>
            <person name="Nolan M."/>
            <person name="Ohm R."/>
            <person name="Pangilinan J."/>
            <person name="Park H.-J."/>
            <person name="Ramirez L."/>
            <person name="Alfaro M."/>
            <person name="Sun H."/>
            <person name="Tritt A."/>
            <person name="Yoshinaga Y."/>
            <person name="Zwiers L.-H."/>
            <person name="Turgeon B."/>
            <person name="Goodwin S."/>
            <person name="Spatafora J."/>
            <person name="Crous P."/>
            <person name="Grigoriev I."/>
        </authorList>
    </citation>
    <scope>NUCLEOTIDE SEQUENCE</scope>
    <source>
        <strain evidence="2 4">CBS 304.34</strain>
    </source>
</reference>
<dbReference type="AlphaFoldDB" id="A0A6A6Z5J1"/>
<evidence type="ECO:0000313" key="4">
    <source>
        <dbReference type="RefSeq" id="XP_033582963.1"/>
    </source>
</evidence>
<accession>A0A6A6Z5J1</accession>
<dbReference type="InterPro" id="IPR045518">
    <property type="entry name" value="2EXR"/>
</dbReference>